<evidence type="ECO:0000256" key="2">
    <source>
        <dbReference type="ARBA" id="ARBA00022448"/>
    </source>
</evidence>
<gene>
    <name evidence="9" type="primary">gsiD_34</name>
    <name evidence="9" type="ORF">SDC9_116279</name>
</gene>
<keyword evidence="4 7" id="KW-0812">Transmembrane</keyword>
<feature type="transmembrane region" description="Helical" evidence="7">
    <location>
        <begin position="241"/>
        <end position="261"/>
    </location>
</feature>
<comment type="subcellular location">
    <subcellularLocation>
        <location evidence="1">Cell membrane</location>
        <topology evidence="1">Multi-pass membrane protein</topology>
    </subcellularLocation>
</comment>
<dbReference type="GO" id="GO:0005886">
    <property type="term" value="C:plasma membrane"/>
    <property type="evidence" value="ECO:0007669"/>
    <property type="project" value="UniProtKB-SubCell"/>
</dbReference>
<dbReference type="PANTHER" id="PTHR43386:SF6">
    <property type="entry name" value="ABC TRANSPORTER PERMEASE PROTEIN"/>
    <property type="match status" value="1"/>
</dbReference>
<protein>
    <submittedName>
        <fullName evidence="9">Glutathione transport system permease protein GsiD</fullName>
    </submittedName>
</protein>
<feature type="transmembrane region" description="Helical" evidence="7">
    <location>
        <begin position="121"/>
        <end position="142"/>
    </location>
</feature>
<dbReference type="InterPro" id="IPR000515">
    <property type="entry name" value="MetI-like"/>
</dbReference>
<dbReference type="EMBL" id="VSSQ01022801">
    <property type="protein sequence ID" value="MPM69334.1"/>
    <property type="molecule type" value="Genomic_DNA"/>
</dbReference>
<dbReference type="PANTHER" id="PTHR43386">
    <property type="entry name" value="OLIGOPEPTIDE TRANSPORT SYSTEM PERMEASE PROTEIN APPC"/>
    <property type="match status" value="1"/>
</dbReference>
<feature type="transmembrane region" description="Helical" evidence="7">
    <location>
        <begin position="12"/>
        <end position="34"/>
    </location>
</feature>
<keyword evidence="3" id="KW-1003">Cell membrane</keyword>
<evidence type="ECO:0000256" key="3">
    <source>
        <dbReference type="ARBA" id="ARBA00022475"/>
    </source>
</evidence>
<dbReference type="InterPro" id="IPR050366">
    <property type="entry name" value="BP-dependent_transpt_permease"/>
</dbReference>
<evidence type="ECO:0000256" key="5">
    <source>
        <dbReference type="ARBA" id="ARBA00022989"/>
    </source>
</evidence>
<evidence type="ECO:0000259" key="8">
    <source>
        <dbReference type="PROSITE" id="PS50928"/>
    </source>
</evidence>
<evidence type="ECO:0000256" key="4">
    <source>
        <dbReference type="ARBA" id="ARBA00022692"/>
    </source>
</evidence>
<reference evidence="9" key="1">
    <citation type="submission" date="2019-08" db="EMBL/GenBank/DDBJ databases">
        <authorList>
            <person name="Kucharzyk K."/>
            <person name="Murdoch R.W."/>
            <person name="Higgins S."/>
            <person name="Loffler F."/>
        </authorList>
    </citation>
    <scope>NUCLEOTIDE SEQUENCE</scope>
</reference>
<keyword evidence="2" id="KW-0813">Transport</keyword>
<keyword evidence="5 7" id="KW-1133">Transmembrane helix</keyword>
<evidence type="ECO:0000256" key="6">
    <source>
        <dbReference type="ARBA" id="ARBA00023136"/>
    </source>
</evidence>
<dbReference type="Pfam" id="PF00528">
    <property type="entry name" value="BPD_transp_1"/>
    <property type="match status" value="1"/>
</dbReference>
<dbReference type="CDD" id="cd06261">
    <property type="entry name" value="TM_PBP2"/>
    <property type="match status" value="1"/>
</dbReference>
<feature type="domain" description="ABC transmembrane type-1" evidence="8">
    <location>
        <begin position="77"/>
        <end position="261"/>
    </location>
</feature>
<name>A0A645C5U2_9ZZZZ</name>
<organism evidence="9">
    <name type="scientific">bioreactor metagenome</name>
    <dbReference type="NCBI Taxonomy" id="1076179"/>
    <lineage>
        <taxon>unclassified sequences</taxon>
        <taxon>metagenomes</taxon>
        <taxon>ecological metagenomes</taxon>
    </lineage>
</organism>
<feature type="transmembrane region" description="Helical" evidence="7">
    <location>
        <begin position="77"/>
        <end position="101"/>
    </location>
</feature>
<evidence type="ECO:0000256" key="7">
    <source>
        <dbReference type="SAM" id="Phobius"/>
    </source>
</evidence>
<proteinExistence type="predicted"/>
<evidence type="ECO:0000313" key="9">
    <source>
        <dbReference type="EMBL" id="MPM69334.1"/>
    </source>
</evidence>
<evidence type="ECO:0000256" key="1">
    <source>
        <dbReference type="ARBA" id="ARBA00004651"/>
    </source>
</evidence>
<dbReference type="AlphaFoldDB" id="A0A645C5U2"/>
<dbReference type="GO" id="GO:0055085">
    <property type="term" value="P:transmembrane transport"/>
    <property type="evidence" value="ECO:0007669"/>
    <property type="project" value="InterPro"/>
</dbReference>
<dbReference type="InterPro" id="IPR035906">
    <property type="entry name" value="MetI-like_sf"/>
</dbReference>
<dbReference type="PROSITE" id="PS50928">
    <property type="entry name" value="ABC_TM1"/>
    <property type="match status" value="1"/>
</dbReference>
<feature type="transmembrane region" description="Helical" evidence="7">
    <location>
        <begin position="181"/>
        <end position="206"/>
    </location>
</feature>
<keyword evidence="6 7" id="KW-0472">Membrane</keyword>
<accession>A0A645C5U2</accession>
<dbReference type="InterPro" id="IPR025966">
    <property type="entry name" value="OppC_N"/>
</dbReference>
<sequence>MHYAKTWYRYKAVIFGGIMFLMIVFTAIFAPVVATQDPAKISMTQSLEPPSAQHLCGTDEFGRDVFSRIVYGARISLTISLSVLVVIGVIGSVLGLLAGYYSLADTIIMRFMDGLMAFPTVILALVILTVLGSGIPNLVLALSVSQIPRVVRTVRTTVISAKQFEHIEAARAMGATDMRIMFLYIFPLCISPLIVRLTLAMALTVLSEASLTFLGVGLSPEIPSWGTILSEARQHVSTSPYLIFLPGLAILWSVLSLNILGDGLRDALDPRLN</sequence>
<dbReference type="Pfam" id="PF12911">
    <property type="entry name" value="OppC_N"/>
    <property type="match status" value="1"/>
</dbReference>
<dbReference type="Gene3D" id="1.10.3720.10">
    <property type="entry name" value="MetI-like"/>
    <property type="match status" value="1"/>
</dbReference>
<comment type="caution">
    <text evidence="9">The sequence shown here is derived from an EMBL/GenBank/DDBJ whole genome shotgun (WGS) entry which is preliminary data.</text>
</comment>
<dbReference type="SUPFAM" id="SSF161098">
    <property type="entry name" value="MetI-like"/>
    <property type="match status" value="1"/>
</dbReference>